<dbReference type="InParanoid" id="B8LED6"/>
<reference evidence="2 3" key="1">
    <citation type="journal article" date="2004" name="Science">
        <title>The genome of the diatom Thalassiosira pseudonana: ecology, evolution, and metabolism.</title>
        <authorList>
            <person name="Armbrust E.V."/>
            <person name="Berges J.A."/>
            <person name="Bowler C."/>
            <person name="Green B.R."/>
            <person name="Martinez D."/>
            <person name="Putnam N.H."/>
            <person name="Zhou S."/>
            <person name="Allen A.E."/>
            <person name="Apt K.E."/>
            <person name="Bechner M."/>
            <person name="Brzezinski M.A."/>
            <person name="Chaal B.K."/>
            <person name="Chiovitti A."/>
            <person name="Davis A.K."/>
            <person name="Demarest M.S."/>
            <person name="Detter J.C."/>
            <person name="Glavina T."/>
            <person name="Goodstein D."/>
            <person name="Hadi M.Z."/>
            <person name="Hellsten U."/>
            <person name="Hildebrand M."/>
            <person name="Jenkins B.D."/>
            <person name="Jurka J."/>
            <person name="Kapitonov V.V."/>
            <person name="Kroger N."/>
            <person name="Lau W.W."/>
            <person name="Lane T.W."/>
            <person name="Larimer F.W."/>
            <person name="Lippmeier J.C."/>
            <person name="Lucas S."/>
            <person name="Medina M."/>
            <person name="Montsant A."/>
            <person name="Obornik M."/>
            <person name="Parker M.S."/>
            <person name="Palenik B."/>
            <person name="Pazour G.J."/>
            <person name="Richardson P.M."/>
            <person name="Rynearson T.A."/>
            <person name="Saito M.A."/>
            <person name="Schwartz D.C."/>
            <person name="Thamatrakoln K."/>
            <person name="Valentin K."/>
            <person name="Vardi A."/>
            <person name="Wilkerson F.P."/>
            <person name="Rokhsar D.S."/>
        </authorList>
    </citation>
    <scope>NUCLEOTIDE SEQUENCE [LARGE SCALE GENOMIC DNA]</scope>
    <source>
        <strain evidence="2 3">CCMP1335</strain>
    </source>
</reference>
<dbReference type="PaxDb" id="35128-Thapsdraft818"/>
<sequence length="1186" mass="131820">MVFIAANTTSFFEDADQMNLSAEIRAALVAEGITSVEDLLEFKNSDWDTIAKNLRSPPQGQAALVIGAKSLKRLKVASNVIRDVPKLKGVKDHTWQESFEVYVQQKIGVRDASLAYVIRKVAEVPNAAPALARNAPHSVEHGSIDAEMTAHLSHDSPFFKDDNEKVYSMLEAATRGTKFAPTIKPLLAQHAGPDKWDSEVAEANDFLENRKWRGNNVQTLEKHLAAHRSAFITLEQAAEHVSVQVPSGRTRVTAVLKSIQDCTDPDVKAAVAAIRQDNGGMREDFERAVTFLLPCDPVARKRHKEKRLFANISSTDAAATVSGASGLKSGIGKTGVELRYHNSTEFKALEDAQRKELIAWRKNKRNERKQSDSGDTATKADLFFLSLTLTMNVLTNDNSDSESFIDPYNFPKNESKEARMKRETAFLKLLAVGQEKAQKKHPFHIAIPESWLDYLSPEYRPSWTHASDKHIVNLSSCLSDPQTIVDKMTSIGQLAMLSFATGAKHTLQLFHNVTNIHGNLIALMGISNTSNAYIVDKTKLFKLRTKDLPGLDTIANLDLSRLSSKRLQKPNLVSTPIPATTNAQHCFNVVWDLLITRDEADGITTFFPQDDDDVSNVDEDRPHINELTNDPLQSPRTPTAVKSVNTQSNLQRFEPLLLCLFAAADTHYGRSLKSSFQPNTDDDIGQWRQDRDDSFTTTKKQATQNDTTNNDSPKLPSPTGPAPDISLTGKPHVSFHPTVQQNEDYHRSTLTIDTTLPNDTVVDETPQTTTPSSHPATASFNPPTNASQTRNPTPELPPGFPPPFSTNNTTTLPTDVGTMLGQMATHFLYSINKQNALTERFVDSFEASAKKRDDETTKIHKVTKRFILNASTSDGDSPAEDLTADATECMSAKSSVAVNIINGILHSGKSYAAITPKCIKAMNTGQWTYPPGNPGNLCLFSLPPTANGTSYENTNISRILYDDENNRDITDADKDLLTKQTIMCKTFSVLLDAFCGPDSIVATAAANVLEWLKTNEQELENVALHYDRRLPIKLAWFYSEAFNNYFNHAKHDIPSPSTLHFDSFHCQIKMGLSKIREGRGNNDDNNKRQAIAITHENQPTKLKTAQDFRCKVLTPAPRDKSIPKPMFNSSIQECINFCFKGECINKCERKEAHKPIGNDNKRLDALLKFREQALTKYKREKSPDFS</sequence>
<feature type="compositionally biased region" description="Pro residues" evidence="1">
    <location>
        <begin position="794"/>
        <end position="804"/>
    </location>
</feature>
<reference evidence="2 3" key="2">
    <citation type="journal article" date="2008" name="Nature">
        <title>The Phaeodactylum genome reveals the evolutionary history of diatom genomes.</title>
        <authorList>
            <person name="Bowler C."/>
            <person name="Allen A.E."/>
            <person name="Badger J.H."/>
            <person name="Grimwood J."/>
            <person name="Jabbari K."/>
            <person name="Kuo A."/>
            <person name="Maheswari U."/>
            <person name="Martens C."/>
            <person name="Maumus F."/>
            <person name="Otillar R.P."/>
            <person name="Rayko E."/>
            <person name="Salamov A."/>
            <person name="Vandepoele K."/>
            <person name="Beszteri B."/>
            <person name="Gruber A."/>
            <person name="Heijde M."/>
            <person name="Katinka M."/>
            <person name="Mock T."/>
            <person name="Valentin K."/>
            <person name="Verret F."/>
            <person name="Berges J.A."/>
            <person name="Brownlee C."/>
            <person name="Cadoret J.P."/>
            <person name="Chiovitti A."/>
            <person name="Choi C.J."/>
            <person name="Coesel S."/>
            <person name="De Martino A."/>
            <person name="Detter J.C."/>
            <person name="Durkin C."/>
            <person name="Falciatore A."/>
            <person name="Fournet J."/>
            <person name="Haruta M."/>
            <person name="Huysman M.J."/>
            <person name="Jenkins B.D."/>
            <person name="Jiroutova K."/>
            <person name="Jorgensen R.E."/>
            <person name="Joubert Y."/>
            <person name="Kaplan A."/>
            <person name="Kroger N."/>
            <person name="Kroth P.G."/>
            <person name="La Roche J."/>
            <person name="Lindquist E."/>
            <person name="Lommer M."/>
            <person name="Martin-Jezequel V."/>
            <person name="Lopez P.J."/>
            <person name="Lucas S."/>
            <person name="Mangogna M."/>
            <person name="McGinnis K."/>
            <person name="Medlin L.K."/>
            <person name="Montsant A."/>
            <person name="Oudot-Le Secq M.P."/>
            <person name="Napoli C."/>
            <person name="Obornik M."/>
            <person name="Parker M.S."/>
            <person name="Petit J.L."/>
            <person name="Porcel B.M."/>
            <person name="Poulsen N."/>
            <person name="Robison M."/>
            <person name="Rychlewski L."/>
            <person name="Rynearson T.A."/>
            <person name="Schmutz J."/>
            <person name="Shapiro H."/>
            <person name="Siaut M."/>
            <person name="Stanley M."/>
            <person name="Sussman M.R."/>
            <person name="Taylor A.R."/>
            <person name="Vardi A."/>
            <person name="von Dassow P."/>
            <person name="Vyverman W."/>
            <person name="Willis A."/>
            <person name="Wyrwicz L.S."/>
            <person name="Rokhsar D.S."/>
            <person name="Weissenbach J."/>
            <person name="Armbrust E.V."/>
            <person name="Green B.R."/>
            <person name="Van de Peer Y."/>
            <person name="Grigoriev I.V."/>
        </authorList>
    </citation>
    <scope>NUCLEOTIDE SEQUENCE [LARGE SCALE GENOMIC DNA]</scope>
    <source>
        <strain evidence="2 3">CCMP1335</strain>
    </source>
</reference>
<name>B8LED6_THAPS</name>
<feature type="compositionally biased region" description="Polar residues" evidence="1">
    <location>
        <begin position="780"/>
        <end position="791"/>
    </location>
</feature>
<accession>B8LED6</accession>
<gene>
    <name evidence="2" type="ORF">THAPSDRAFT_bd818</name>
</gene>
<feature type="compositionally biased region" description="Low complexity" evidence="1">
    <location>
        <begin position="765"/>
        <end position="779"/>
    </location>
</feature>
<dbReference type="GeneID" id="7447716"/>
<dbReference type="EMBL" id="DS999436">
    <property type="protein sequence ID" value="EED86308.1"/>
    <property type="molecule type" value="Genomic_DNA"/>
</dbReference>
<feature type="compositionally biased region" description="Polar residues" evidence="1">
    <location>
        <begin position="626"/>
        <end position="642"/>
    </location>
</feature>
<evidence type="ECO:0000256" key="1">
    <source>
        <dbReference type="SAM" id="MobiDB-lite"/>
    </source>
</evidence>
<proteinExistence type="predicted"/>
<feature type="region of interest" description="Disordered" evidence="1">
    <location>
        <begin position="607"/>
        <end position="642"/>
    </location>
</feature>
<dbReference type="RefSeq" id="XP_002297394.1">
    <property type="nucleotide sequence ID" value="XM_002297358.1"/>
</dbReference>
<evidence type="ECO:0000313" key="2">
    <source>
        <dbReference type="EMBL" id="EED86308.1"/>
    </source>
</evidence>
<organism evidence="2 3">
    <name type="scientific">Thalassiosira pseudonana</name>
    <name type="common">Marine diatom</name>
    <name type="synonym">Cyclotella nana</name>
    <dbReference type="NCBI Taxonomy" id="35128"/>
    <lineage>
        <taxon>Eukaryota</taxon>
        <taxon>Sar</taxon>
        <taxon>Stramenopiles</taxon>
        <taxon>Ochrophyta</taxon>
        <taxon>Bacillariophyta</taxon>
        <taxon>Coscinodiscophyceae</taxon>
        <taxon>Thalassiosirophycidae</taxon>
        <taxon>Thalassiosirales</taxon>
        <taxon>Thalassiosiraceae</taxon>
        <taxon>Thalassiosira</taxon>
    </lineage>
</organism>
<evidence type="ECO:0000313" key="3">
    <source>
        <dbReference type="Proteomes" id="UP000001449"/>
    </source>
</evidence>
<protein>
    <submittedName>
        <fullName evidence="2">Uncharacterized protein</fullName>
    </submittedName>
</protein>
<feature type="region of interest" description="Disordered" evidence="1">
    <location>
        <begin position="671"/>
        <end position="736"/>
    </location>
</feature>
<dbReference type="KEGG" id="tps:THAPSDRAFT_bd818"/>
<dbReference type="HOGENOM" id="CLU_272444_0_0_1"/>
<dbReference type="AlphaFoldDB" id="B8LED6"/>
<keyword evidence="3" id="KW-1185">Reference proteome</keyword>
<feature type="region of interest" description="Disordered" evidence="1">
    <location>
        <begin position="751"/>
        <end position="810"/>
    </location>
</feature>
<dbReference type="Proteomes" id="UP000001449">
    <property type="component" value="Unassembled WGS sequence"/>
</dbReference>
<feature type="compositionally biased region" description="Polar residues" evidence="1">
    <location>
        <begin position="695"/>
        <end position="712"/>
    </location>
</feature>